<dbReference type="EMBL" id="KL363182">
    <property type="protein sequence ID" value="KFD59043.1"/>
    <property type="molecule type" value="Genomic_DNA"/>
</dbReference>
<reference evidence="6 7" key="1">
    <citation type="journal article" date="2014" name="Nat. Genet.">
        <title>Genome and transcriptome of the porcine whipworm Trichuris suis.</title>
        <authorList>
            <person name="Jex A.R."/>
            <person name="Nejsum P."/>
            <person name="Schwarz E.M."/>
            <person name="Hu L."/>
            <person name="Young N.D."/>
            <person name="Hall R.S."/>
            <person name="Korhonen P.K."/>
            <person name="Liao S."/>
            <person name="Thamsborg S."/>
            <person name="Xia J."/>
            <person name="Xu P."/>
            <person name="Wang S."/>
            <person name="Scheerlinck J.P."/>
            <person name="Hofmann A."/>
            <person name="Sternberg P.W."/>
            <person name="Wang J."/>
            <person name="Gasser R.B."/>
        </authorList>
    </citation>
    <scope>NUCLEOTIDE SEQUENCE [LARGE SCALE GENOMIC DNA]</scope>
    <source>
        <strain evidence="6">DCEP-RM93F</strain>
        <strain evidence="5">DCEP-RM93M</strain>
    </source>
</reference>
<dbReference type="SUPFAM" id="SSF56112">
    <property type="entry name" value="Protein kinase-like (PK-like)"/>
    <property type="match status" value="1"/>
</dbReference>
<feature type="domain" description="Protein kinase" evidence="4">
    <location>
        <begin position="21"/>
        <end position="272"/>
    </location>
</feature>
<name>A0A085NUD8_9BILA</name>
<dbReference type="AlphaFoldDB" id="A0A085NUD8"/>
<sequence length="363" mass="41602">MKEAYKKLDLNRTEWVVPVRYEDMVPVGHGAYGCVCSAVDSVTGEKVAIKKLMRPFLTAVHGKRTYREVKVIDLVDLFTPDESSEALNDVYLVSSLMGSDLGNILKIQQLTDDHVQFLVYQILRGLKDLKPSNIAVNEDCELRLFILMEILDFGLARQADDEMTGYVATRWYRAPEIMLNWMHYNHTGLDGHIDQLTRIMELVGSPGEEFLRKIQSDEARNYIRSLPKMEPKDFRQVFVGASENAIDLLRRMLVLDPDQRINATDALAHPYLSQFHDPDDEPVCEPIDFMFEKLELSLNEWKSKSIHLSVFARDDFFLFCFKSSCGRKSNNSAIEAWMNLCNRGQGGGCYSSEKIFVHIRIIS</sequence>
<dbReference type="InterPro" id="IPR011009">
    <property type="entry name" value="Kinase-like_dom_sf"/>
</dbReference>
<dbReference type="PROSITE" id="PS51257">
    <property type="entry name" value="PROKAR_LIPOPROTEIN"/>
    <property type="match status" value="1"/>
</dbReference>
<keyword evidence="2 3" id="KW-0067">ATP-binding</keyword>
<dbReference type="PANTHER" id="PTHR24055">
    <property type="entry name" value="MITOGEN-ACTIVATED PROTEIN KINASE"/>
    <property type="match status" value="1"/>
</dbReference>
<evidence type="ECO:0000259" key="4">
    <source>
        <dbReference type="PROSITE" id="PS50011"/>
    </source>
</evidence>
<feature type="binding site" evidence="3">
    <location>
        <position position="51"/>
    </location>
    <ligand>
        <name>ATP</name>
        <dbReference type="ChEBI" id="CHEBI:30616"/>
    </ligand>
</feature>
<dbReference type="GO" id="GO:0004672">
    <property type="term" value="F:protein kinase activity"/>
    <property type="evidence" value="ECO:0007669"/>
    <property type="project" value="InterPro"/>
</dbReference>
<keyword evidence="1 3" id="KW-0547">Nucleotide-binding</keyword>
<keyword evidence="7" id="KW-1185">Reference proteome</keyword>
<dbReference type="GO" id="GO:0005524">
    <property type="term" value="F:ATP binding"/>
    <property type="evidence" value="ECO:0007669"/>
    <property type="project" value="UniProtKB-UniRule"/>
</dbReference>
<organism evidence="6">
    <name type="scientific">Trichuris suis</name>
    <name type="common">pig whipworm</name>
    <dbReference type="NCBI Taxonomy" id="68888"/>
    <lineage>
        <taxon>Eukaryota</taxon>
        <taxon>Metazoa</taxon>
        <taxon>Ecdysozoa</taxon>
        <taxon>Nematoda</taxon>
        <taxon>Enoplea</taxon>
        <taxon>Dorylaimia</taxon>
        <taxon>Trichinellida</taxon>
        <taxon>Trichuridae</taxon>
        <taxon>Trichuris</taxon>
    </lineage>
</organism>
<evidence type="ECO:0000313" key="7">
    <source>
        <dbReference type="Proteomes" id="UP000030764"/>
    </source>
</evidence>
<dbReference type="Gene3D" id="3.30.200.20">
    <property type="entry name" value="Phosphorylase Kinase, domain 1"/>
    <property type="match status" value="2"/>
</dbReference>
<dbReference type="Pfam" id="PF00069">
    <property type="entry name" value="Pkinase"/>
    <property type="match status" value="1"/>
</dbReference>
<dbReference type="PROSITE" id="PS00107">
    <property type="entry name" value="PROTEIN_KINASE_ATP"/>
    <property type="match status" value="1"/>
</dbReference>
<accession>A0A085NUD8</accession>
<dbReference type="EMBL" id="KL367475">
    <property type="protein sequence ID" value="KFD73084.1"/>
    <property type="molecule type" value="Genomic_DNA"/>
</dbReference>
<dbReference type="InterPro" id="IPR017441">
    <property type="entry name" value="Protein_kinase_ATP_BS"/>
</dbReference>
<proteinExistence type="predicted"/>
<evidence type="ECO:0000313" key="5">
    <source>
        <dbReference type="EMBL" id="KFD59043.1"/>
    </source>
</evidence>
<dbReference type="Proteomes" id="UP000030764">
    <property type="component" value="Unassembled WGS sequence"/>
</dbReference>
<evidence type="ECO:0000256" key="3">
    <source>
        <dbReference type="PROSITE-ProRule" id="PRU10141"/>
    </source>
</evidence>
<dbReference type="Proteomes" id="UP000030758">
    <property type="component" value="Unassembled WGS sequence"/>
</dbReference>
<dbReference type="SMART" id="SM00220">
    <property type="entry name" value="S_TKc"/>
    <property type="match status" value="1"/>
</dbReference>
<evidence type="ECO:0000313" key="6">
    <source>
        <dbReference type="EMBL" id="KFD73084.1"/>
    </source>
</evidence>
<evidence type="ECO:0000256" key="2">
    <source>
        <dbReference type="ARBA" id="ARBA00022840"/>
    </source>
</evidence>
<protein>
    <recommendedName>
        <fullName evidence="4">Protein kinase domain-containing protein</fullName>
    </recommendedName>
</protein>
<dbReference type="InterPro" id="IPR000719">
    <property type="entry name" value="Prot_kinase_dom"/>
</dbReference>
<dbReference type="Gene3D" id="1.10.510.10">
    <property type="entry name" value="Transferase(Phosphotransferase) domain 1"/>
    <property type="match status" value="2"/>
</dbReference>
<dbReference type="InterPro" id="IPR050117">
    <property type="entry name" value="MAPK"/>
</dbReference>
<evidence type="ECO:0000256" key="1">
    <source>
        <dbReference type="ARBA" id="ARBA00022741"/>
    </source>
</evidence>
<gene>
    <name evidence="5" type="ORF">M513_00206</name>
    <name evidence="6" type="ORF">M514_00206</name>
</gene>
<dbReference type="PROSITE" id="PS50011">
    <property type="entry name" value="PROTEIN_KINASE_DOM"/>
    <property type="match status" value="1"/>
</dbReference>